<dbReference type="Pfam" id="PF00781">
    <property type="entry name" value="DAGK_cat"/>
    <property type="match status" value="1"/>
</dbReference>
<protein>
    <recommendedName>
        <fullName evidence="5">DAGKc domain-containing protein</fullName>
    </recommendedName>
</protein>
<comment type="caution">
    <text evidence="6">The sequence shown here is derived from an EMBL/GenBank/DDBJ whole genome shotgun (WGS) entry which is preliminary data.</text>
</comment>
<dbReference type="AlphaFoldDB" id="A0A520X848"/>
<dbReference type="InterPro" id="IPR045540">
    <property type="entry name" value="YegS/DAGK_C"/>
</dbReference>
<dbReference type="InterPro" id="IPR001206">
    <property type="entry name" value="Diacylglycerol_kinase_cat_dom"/>
</dbReference>
<organism evidence="6 7">
    <name type="scientific">Candidatus Acidulodesulfobacterium acidiphilum</name>
    <dbReference type="NCBI Taxonomy" id="2597224"/>
    <lineage>
        <taxon>Bacteria</taxon>
        <taxon>Deltaproteobacteria</taxon>
        <taxon>Candidatus Acidulodesulfobacterales</taxon>
        <taxon>Candidatus Acidulodesulfobacterium</taxon>
    </lineage>
</organism>
<dbReference type="Gene3D" id="3.40.50.10330">
    <property type="entry name" value="Probable inorganic polyphosphate/atp-NAD kinase, domain 1"/>
    <property type="match status" value="1"/>
</dbReference>
<dbReference type="EMBL" id="SHMQ01000038">
    <property type="protein sequence ID" value="RZV37377.1"/>
    <property type="molecule type" value="Genomic_DNA"/>
</dbReference>
<dbReference type="InterPro" id="IPR017438">
    <property type="entry name" value="ATP-NAD_kinase_N"/>
</dbReference>
<dbReference type="PANTHER" id="PTHR12358">
    <property type="entry name" value="SPHINGOSINE KINASE"/>
    <property type="match status" value="1"/>
</dbReference>
<feature type="domain" description="DAGKc" evidence="5">
    <location>
        <begin position="1"/>
        <end position="126"/>
    </location>
</feature>
<dbReference type="Gene3D" id="2.60.200.40">
    <property type="match status" value="1"/>
</dbReference>
<dbReference type="PANTHER" id="PTHR12358:SF54">
    <property type="entry name" value="SPHINGOSINE KINASE RELATED PROTEIN"/>
    <property type="match status" value="1"/>
</dbReference>
<dbReference type="PROSITE" id="PS50146">
    <property type="entry name" value="DAGK"/>
    <property type="match status" value="1"/>
</dbReference>
<evidence type="ECO:0000256" key="2">
    <source>
        <dbReference type="ARBA" id="ARBA00022741"/>
    </source>
</evidence>
<evidence type="ECO:0000256" key="4">
    <source>
        <dbReference type="ARBA" id="ARBA00022840"/>
    </source>
</evidence>
<sequence length="312" mass="35675">MNFKKVLIIYNPKSGRFSEKKLSYILSFFKLKNISADTLNILKNSIEKENIENSYDAVLVAGGDGSLNYVINTLVYSEIPIAHLPMGTVNLFAMENKTPHSLKKALSDIINLYKPVKIGLGQANERFFFAMTGVGLDAFVVKNMEEKIRSSKRRIYNNSTKYISYILNIIKMTKKYRFYDLCMEKNNEQITCAKEIIVSNIRYYGGPFEIFPNNSPLDDKFHIRTVKNAAGTADVIFSILKSLIFYKKYSNNPDFYIKDNEVTITSTNDSTNKLIYYQCDGELVGTLPVKIKKVENALTMLINPRYFPLSQP</sequence>
<gene>
    <name evidence="6" type="ORF">EVJ48_09115</name>
</gene>
<dbReference type="SUPFAM" id="SSF111331">
    <property type="entry name" value="NAD kinase/diacylglycerol kinase-like"/>
    <property type="match status" value="1"/>
</dbReference>
<name>A0A520X848_9DELT</name>
<evidence type="ECO:0000313" key="7">
    <source>
        <dbReference type="Proteomes" id="UP000322454"/>
    </source>
</evidence>
<dbReference type="Pfam" id="PF19279">
    <property type="entry name" value="YegS_C"/>
    <property type="match status" value="1"/>
</dbReference>
<dbReference type="GO" id="GO:0005524">
    <property type="term" value="F:ATP binding"/>
    <property type="evidence" value="ECO:0007669"/>
    <property type="project" value="UniProtKB-KW"/>
</dbReference>
<accession>A0A520X848</accession>
<dbReference type="InterPro" id="IPR016064">
    <property type="entry name" value="NAD/diacylglycerol_kinase_sf"/>
</dbReference>
<dbReference type="Proteomes" id="UP000322454">
    <property type="component" value="Unassembled WGS sequence"/>
</dbReference>
<dbReference type="GO" id="GO:0016301">
    <property type="term" value="F:kinase activity"/>
    <property type="evidence" value="ECO:0007669"/>
    <property type="project" value="UniProtKB-KW"/>
</dbReference>
<evidence type="ECO:0000259" key="5">
    <source>
        <dbReference type="PROSITE" id="PS50146"/>
    </source>
</evidence>
<reference evidence="6 7" key="1">
    <citation type="submission" date="2019-01" db="EMBL/GenBank/DDBJ databases">
        <title>Insights into ecological role of a new deltaproteobacterial order Candidatus Sinidesulfobacterales (Sva0485) by metagenomics and metatranscriptomics.</title>
        <authorList>
            <person name="Tan S."/>
            <person name="Liu J."/>
            <person name="Fang Y."/>
            <person name="Hedlund B."/>
            <person name="Lian Z.-H."/>
            <person name="Huang L.-Y."/>
            <person name="Li J.-T."/>
            <person name="Huang L.-N."/>
            <person name="Li W.-J."/>
            <person name="Jiang H.-C."/>
            <person name="Dong H.-L."/>
            <person name="Shu W.-S."/>
        </authorList>
    </citation>
    <scope>NUCLEOTIDE SEQUENCE [LARGE SCALE GENOMIC DNA]</scope>
    <source>
        <strain evidence="6">AP4</strain>
    </source>
</reference>
<evidence type="ECO:0000313" key="6">
    <source>
        <dbReference type="EMBL" id="RZV37377.1"/>
    </source>
</evidence>
<dbReference type="InterPro" id="IPR050187">
    <property type="entry name" value="Lipid_Phosphate_FormReg"/>
</dbReference>
<keyword evidence="4" id="KW-0067">ATP-binding</keyword>
<evidence type="ECO:0000256" key="3">
    <source>
        <dbReference type="ARBA" id="ARBA00022777"/>
    </source>
</evidence>
<proteinExistence type="predicted"/>
<keyword evidence="3" id="KW-0418">Kinase</keyword>
<evidence type="ECO:0000256" key="1">
    <source>
        <dbReference type="ARBA" id="ARBA00022679"/>
    </source>
</evidence>
<keyword evidence="2" id="KW-0547">Nucleotide-binding</keyword>
<keyword evidence="1" id="KW-0808">Transferase</keyword>